<accession>A0ABQ3VGE2</accession>
<name>A0ABQ3VGE2_9CHLR</name>
<evidence type="ECO:0000256" key="1">
    <source>
        <dbReference type="SAM" id="Phobius"/>
    </source>
</evidence>
<keyword evidence="1" id="KW-0472">Membrane</keyword>
<protein>
    <submittedName>
        <fullName evidence="2">Uncharacterized protein</fullName>
    </submittedName>
</protein>
<keyword evidence="3" id="KW-1185">Reference proteome</keyword>
<reference evidence="2 3" key="1">
    <citation type="journal article" date="2021" name="Int. J. Syst. Evol. Microbiol.">
        <title>Reticulibacter mediterranei gen. nov., sp. nov., within the new family Reticulibacteraceae fam. nov., and Ktedonospora formicarum gen. nov., sp. nov., Ktedonobacter robiniae sp. nov., Dictyobacter formicarum sp. nov. and Dictyobacter arantiisoli sp. nov., belonging to the class Ktedonobacteria.</title>
        <authorList>
            <person name="Yabe S."/>
            <person name="Zheng Y."/>
            <person name="Wang C.M."/>
            <person name="Sakai Y."/>
            <person name="Abe K."/>
            <person name="Yokota A."/>
            <person name="Donadio S."/>
            <person name="Cavaletti L."/>
            <person name="Monciardini P."/>
        </authorList>
    </citation>
    <scope>NUCLEOTIDE SEQUENCE [LARGE SCALE GENOMIC DNA]</scope>
    <source>
        <strain evidence="2 3">SOSP1-9</strain>
    </source>
</reference>
<dbReference type="EMBL" id="BNJJ01000007">
    <property type="protein sequence ID" value="GHO84713.1"/>
    <property type="molecule type" value="Genomic_DNA"/>
</dbReference>
<organism evidence="2 3">
    <name type="scientific">Dictyobacter formicarum</name>
    <dbReference type="NCBI Taxonomy" id="2778368"/>
    <lineage>
        <taxon>Bacteria</taxon>
        <taxon>Bacillati</taxon>
        <taxon>Chloroflexota</taxon>
        <taxon>Ktedonobacteria</taxon>
        <taxon>Ktedonobacterales</taxon>
        <taxon>Dictyobacteraceae</taxon>
        <taxon>Dictyobacter</taxon>
    </lineage>
</organism>
<gene>
    <name evidence="2" type="ORF">KSZ_27190</name>
</gene>
<sequence length="103" mass="11150">MLLARSYDEGLFMAIAAADILGAILSFGGIIVMLAVFNANIVIKIIDFLLLIGVMLITARLAMFSLRPRYAIGTNRISQVVTGLYCICLVVAAVYCMVQLFTA</sequence>
<proteinExistence type="predicted"/>
<evidence type="ECO:0000313" key="2">
    <source>
        <dbReference type="EMBL" id="GHO84713.1"/>
    </source>
</evidence>
<feature type="transmembrane region" description="Helical" evidence="1">
    <location>
        <begin position="41"/>
        <end position="59"/>
    </location>
</feature>
<feature type="transmembrane region" description="Helical" evidence="1">
    <location>
        <begin position="12"/>
        <end position="35"/>
    </location>
</feature>
<keyword evidence="1" id="KW-1133">Transmembrane helix</keyword>
<feature type="transmembrane region" description="Helical" evidence="1">
    <location>
        <begin position="80"/>
        <end position="101"/>
    </location>
</feature>
<comment type="caution">
    <text evidence="2">The sequence shown here is derived from an EMBL/GenBank/DDBJ whole genome shotgun (WGS) entry which is preliminary data.</text>
</comment>
<keyword evidence="1" id="KW-0812">Transmembrane</keyword>
<dbReference type="Proteomes" id="UP000635565">
    <property type="component" value="Unassembled WGS sequence"/>
</dbReference>
<evidence type="ECO:0000313" key="3">
    <source>
        <dbReference type="Proteomes" id="UP000635565"/>
    </source>
</evidence>